<evidence type="ECO:0000313" key="3">
    <source>
        <dbReference type="Proteomes" id="UP000501240"/>
    </source>
</evidence>
<feature type="transmembrane region" description="Helical" evidence="1">
    <location>
        <begin position="27"/>
        <end position="44"/>
    </location>
</feature>
<keyword evidence="1" id="KW-0812">Transmembrane</keyword>
<accession>A0A7D4A473</accession>
<keyword evidence="1" id="KW-0472">Membrane</keyword>
<keyword evidence="3" id="KW-1185">Reference proteome</keyword>
<dbReference type="Proteomes" id="UP000501240">
    <property type="component" value="Chromosome"/>
</dbReference>
<name>A0A7D4A473_ACTVE</name>
<evidence type="ECO:0000313" key="2">
    <source>
        <dbReference type="EMBL" id="QKG24784.1"/>
    </source>
</evidence>
<dbReference type="EMBL" id="CP053892">
    <property type="protein sequence ID" value="QKG24784.1"/>
    <property type="molecule type" value="Genomic_DNA"/>
</dbReference>
<proteinExistence type="predicted"/>
<dbReference type="AlphaFoldDB" id="A0A7D4A473"/>
<sequence length="165" mass="18185">MVANLGREKPPAARKGARRRRPRRESALLWWALFAAVAAAAWYLHSWRVALLGLLGWCLYEFLLVPTLCRVLTRQGAPCVERARGRLFACGPSHQHVKNDALWKLIGMRNPSRRKPEPEEGSRDTGVVVHSPGVRGRLVPADRTLILLAGAGTVASVVGMLYGFG</sequence>
<organism evidence="2 3">
    <name type="scientific">Actinomadura verrucosospora</name>
    <dbReference type="NCBI Taxonomy" id="46165"/>
    <lineage>
        <taxon>Bacteria</taxon>
        <taxon>Bacillati</taxon>
        <taxon>Actinomycetota</taxon>
        <taxon>Actinomycetes</taxon>
        <taxon>Streptosporangiales</taxon>
        <taxon>Thermomonosporaceae</taxon>
        <taxon>Actinomadura</taxon>
    </lineage>
</organism>
<evidence type="ECO:0000256" key="1">
    <source>
        <dbReference type="SAM" id="Phobius"/>
    </source>
</evidence>
<reference evidence="2 3" key="1">
    <citation type="submission" date="2020-05" db="EMBL/GenBank/DDBJ databases">
        <title>Actinomadura verrucosospora NRRL-B18236 (PFL_A860) Genome sequencing and assembly.</title>
        <authorList>
            <person name="Samborskyy M."/>
        </authorList>
    </citation>
    <scope>NUCLEOTIDE SEQUENCE [LARGE SCALE GENOMIC DNA]</scope>
    <source>
        <strain evidence="2 3">NRRL:B18236</strain>
    </source>
</reference>
<feature type="transmembrane region" description="Helical" evidence="1">
    <location>
        <begin position="50"/>
        <end position="72"/>
    </location>
</feature>
<protein>
    <submittedName>
        <fullName evidence="2">Uncharacterized protein</fullName>
    </submittedName>
</protein>
<gene>
    <name evidence="2" type="ORF">ACTIVE_6433</name>
</gene>
<feature type="transmembrane region" description="Helical" evidence="1">
    <location>
        <begin position="145"/>
        <end position="164"/>
    </location>
</feature>
<keyword evidence="1" id="KW-1133">Transmembrane helix</keyword>
<dbReference type="RefSeq" id="WP_173098526.1">
    <property type="nucleotide sequence ID" value="NZ_CP053892.1"/>
</dbReference>